<reference evidence="5" key="1">
    <citation type="submission" date="2017-02" db="EMBL/GenBank/DDBJ databases">
        <authorList>
            <person name="Varghese N."/>
            <person name="Submissions S."/>
        </authorList>
    </citation>
    <scope>NUCLEOTIDE SEQUENCE [LARGE SCALE GENOMIC DNA]</scope>
    <source>
        <strain evidence="5">9H-4</strain>
    </source>
</reference>
<keyword evidence="1" id="KW-0521">NADP</keyword>
<dbReference type="InterPro" id="IPR013154">
    <property type="entry name" value="ADH-like_N"/>
</dbReference>
<keyword evidence="2" id="KW-0560">Oxidoreductase</keyword>
<evidence type="ECO:0000256" key="1">
    <source>
        <dbReference type="ARBA" id="ARBA00022857"/>
    </source>
</evidence>
<dbReference type="OrthoDB" id="4190732at2"/>
<dbReference type="Pfam" id="PF00107">
    <property type="entry name" value="ADH_zinc_N"/>
    <property type="match status" value="1"/>
</dbReference>
<organism evidence="4 5">
    <name type="scientific">Aeromicrobium choanae</name>
    <dbReference type="NCBI Taxonomy" id="1736691"/>
    <lineage>
        <taxon>Bacteria</taxon>
        <taxon>Bacillati</taxon>
        <taxon>Actinomycetota</taxon>
        <taxon>Actinomycetes</taxon>
        <taxon>Propionibacteriales</taxon>
        <taxon>Nocardioidaceae</taxon>
        <taxon>Aeromicrobium</taxon>
    </lineage>
</organism>
<feature type="domain" description="Enoyl reductase (ER)" evidence="3">
    <location>
        <begin position="12"/>
        <end position="313"/>
    </location>
</feature>
<dbReference type="Proteomes" id="UP000191040">
    <property type="component" value="Chromosome I"/>
</dbReference>
<dbReference type="Gene3D" id="3.40.50.720">
    <property type="entry name" value="NAD(P)-binding Rossmann-like Domain"/>
    <property type="match status" value="1"/>
</dbReference>
<gene>
    <name evidence="4" type="ORF">SAMN06295964_2163</name>
</gene>
<dbReference type="Pfam" id="PF08240">
    <property type="entry name" value="ADH_N"/>
    <property type="match status" value="1"/>
</dbReference>
<proteinExistence type="predicted"/>
<dbReference type="GO" id="GO:0005829">
    <property type="term" value="C:cytosol"/>
    <property type="evidence" value="ECO:0007669"/>
    <property type="project" value="TreeGrafter"/>
</dbReference>
<dbReference type="RefSeq" id="WP_078700166.1">
    <property type="nucleotide sequence ID" value="NZ_LT796768.1"/>
</dbReference>
<dbReference type="CDD" id="cd08241">
    <property type="entry name" value="QOR1"/>
    <property type="match status" value="1"/>
</dbReference>
<dbReference type="Gene3D" id="3.90.180.10">
    <property type="entry name" value="Medium-chain alcohol dehydrogenases, catalytic domain"/>
    <property type="match status" value="1"/>
</dbReference>
<dbReference type="STRING" id="1736691.SAMN06295964_2163"/>
<evidence type="ECO:0000256" key="2">
    <source>
        <dbReference type="ARBA" id="ARBA00023002"/>
    </source>
</evidence>
<sequence length="315" mass="33541">MAAIEVRSFTSGEPLTIVQTPRPVPEADEVLITVTATGVNYADLAQVKDAYLVPMQLPYIPGLEVVGRTPEGDRVAAITNGGGYAEYVAVHRDYVYPIPDAISDEQAIALLVQGATAWHVLRTVGRMRTGDRVLVHAAAGGVGTLAVQLARRWGAGRVVGVASSESKRELARSLGAHATVDSADAGSRDALLEANEGRPYDLILDMVGGPTFDAGMSVLARFGRMVSYGLASGVLPAPVEPRTLMARSQIIGGLWLVDWLRRPAELTESIEDLFAATAARELVPVVGEVYPLREVQQAHEDLGSRNAVGKSVLRI</sequence>
<accession>A0A1T4Z323</accession>
<evidence type="ECO:0000313" key="5">
    <source>
        <dbReference type="Proteomes" id="UP000191040"/>
    </source>
</evidence>
<dbReference type="InterPro" id="IPR036291">
    <property type="entry name" value="NAD(P)-bd_dom_sf"/>
</dbReference>
<dbReference type="GO" id="GO:0070402">
    <property type="term" value="F:NADPH binding"/>
    <property type="evidence" value="ECO:0007669"/>
    <property type="project" value="TreeGrafter"/>
</dbReference>
<dbReference type="InterPro" id="IPR020843">
    <property type="entry name" value="ER"/>
</dbReference>
<dbReference type="EMBL" id="LT796768">
    <property type="protein sequence ID" value="SKB08440.1"/>
    <property type="molecule type" value="Genomic_DNA"/>
</dbReference>
<dbReference type="PROSITE" id="PS01162">
    <property type="entry name" value="QOR_ZETA_CRYSTAL"/>
    <property type="match status" value="1"/>
</dbReference>
<dbReference type="InterPro" id="IPR002364">
    <property type="entry name" value="Quin_OxRdtase/zeta-crystal_CS"/>
</dbReference>
<dbReference type="InterPro" id="IPR011032">
    <property type="entry name" value="GroES-like_sf"/>
</dbReference>
<dbReference type="PANTHER" id="PTHR48106">
    <property type="entry name" value="QUINONE OXIDOREDUCTASE PIG3-RELATED"/>
    <property type="match status" value="1"/>
</dbReference>
<dbReference type="GO" id="GO:0035925">
    <property type="term" value="F:mRNA 3'-UTR AU-rich region binding"/>
    <property type="evidence" value="ECO:0007669"/>
    <property type="project" value="TreeGrafter"/>
</dbReference>
<protein>
    <submittedName>
        <fullName evidence="4">NADPH2:quinone reductase</fullName>
    </submittedName>
</protein>
<dbReference type="GO" id="GO:0008270">
    <property type="term" value="F:zinc ion binding"/>
    <property type="evidence" value="ECO:0007669"/>
    <property type="project" value="InterPro"/>
</dbReference>
<dbReference type="AlphaFoldDB" id="A0A1T4Z323"/>
<evidence type="ECO:0000259" key="3">
    <source>
        <dbReference type="SMART" id="SM00829"/>
    </source>
</evidence>
<dbReference type="PANTHER" id="PTHR48106:SF13">
    <property type="entry name" value="QUINONE OXIDOREDUCTASE-RELATED"/>
    <property type="match status" value="1"/>
</dbReference>
<dbReference type="SUPFAM" id="SSF51735">
    <property type="entry name" value="NAD(P)-binding Rossmann-fold domains"/>
    <property type="match status" value="1"/>
</dbReference>
<dbReference type="InterPro" id="IPR013149">
    <property type="entry name" value="ADH-like_C"/>
</dbReference>
<dbReference type="SMART" id="SM00829">
    <property type="entry name" value="PKS_ER"/>
    <property type="match status" value="1"/>
</dbReference>
<keyword evidence="5" id="KW-1185">Reference proteome</keyword>
<dbReference type="GO" id="GO:0003960">
    <property type="term" value="F:quinone reductase (NADPH) activity"/>
    <property type="evidence" value="ECO:0007669"/>
    <property type="project" value="TreeGrafter"/>
</dbReference>
<name>A0A1T4Z323_9ACTN</name>
<dbReference type="SUPFAM" id="SSF50129">
    <property type="entry name" value="GroES-like"/>
    <property type="match status" value="1"/>
</dbReference>
<evidence type="ECO:0000313" key="4">
    <source>
        <dbReference type="EMBL" id="SKB08440.1"/>
    </source>
</evidence>